<feature type="domain" description="Metallo-beta-lactamase" evidence="2">
    <location>
        <begin position="64"/>
        <end position="249"/>
    </location>
</feature>
<evidence type="ECO:0000259" key="2">
    <source>
        <dbReference type="SMART" id="SM00849"/>
    </source>
</evidence>
<feature type="chain" id="PRO_5013327639" evidence="1">
    <location>
        <begin position="21"/>
        <end position="314"/>
    </location>
</feature>
<dbReference type="AlphaFoldDB" id="A0A256FUD6"/>
<organism evidence="3 4">
    <name type="scientific">Brucella rhizosphaerae</name>
    <dbReference type="NCBI Taxonomy" id="571254"/>
    <lineage>
        <taxon>Bacteria</taxon>
        <taxon>Pseudomonadati</taxon>
        <taxon>Pseudomonadota</taxon>
        <taxon>Alphaproteobacteria</taxon>
        <taxon>Hyphomicrobiales</taxon>
        <taxon>Brucellaceae</taxon>
        <taxon>Brucella/Ochrobactrum group</taxon>
        <taxon>Brucella</taxon>
    </lineage>
</organism>
<dbReference type="InterPro" id="IPR036866">
    <property type="entry name" value="RibonucZ/Hydroxyglut_hydro"/>
</dbReference>
<sequence length="314" mass="34080">MFIMTAFCSLRSFVAFGAFAALTLGSGLATLTSNAAAQTTSTAQSHEEGLRVEVFNPGPKAMFPVASELIEGKQDAILVDAQFSAADANKLVDLVKASGKRLVTIYISHGDPDFYFGLNVLQDAFPDAQILATPQTIARIQRTYEEKLKVWGPKLGENAPKRIVLPQPLDGDTLTLEGQSLKIMGLDGPEPDRSYVWIPSIKTVLGGIPVHGGRHLFMADARTPQAQANWLATLENIRALKPEVVVPGHFMPGAAQDLHSVDFTENYIRVFQEEAAKVKNSAELTAAMKQRFPDLGSESVLELSAKVVTGEMQW</sequence>
<keyword evidence="1" id="KW-0732">Signal</keyword>
<dbReference type="Pfam" id="PF00753">
    <property type="entry name" value="Lactamase_B"/>
    <property type="match status" value="1"/>
</dbReference>
<dbReference type="RefSeq" id="WP_208620776.1">
    <property type="nucleotide sequence ID" value="NZ_JBHEEL010000010.1"/>
</dbReference>
<dbReference type="SUPFAM" id="SSF56281">
    <property type="entry name" value="Metallo-hydrolase/oxidoreductase"/>
    <property type="match status" value="1"/>
</dbReference>
<dbReference type="CDD" id="cd07739">
    <property type="entry name" value="metallo-hydrolase-like_MBL-fold"/>
    <property type="match status" value="1"/>
</dbReference>
<feature type="signal peptide" evidence="1">
    <location>
        <begin position="1"/>
        <end position="20"/>
    </location>
</feature>
<evidence type="ECO:0000313" key="3">
    <source>
        <dbReference type="EMBL" id="OYR18433.1"/>
    </source>
</evidence>
<dbReference type="InterPro" id="IPR001279">
    <property type="entry name" value="Metallo-B-lactamas"/>
</dbReference>
<name>A0A256FUD6_9HYPH</name>
<keyword evidence="4" id="KW-1185">Reference proteome</keyword>
<dbReference type="SMART" id="SM00849">
    <property type="entry name" value="Lactamase_B"/>
    <property type="match status" value="1"/>
</dbReference>
<dbReference type="InterPro" id="IPR050855">
    <property type="entry name" value="NDM-1-like"/>
</dbReference>
<accession>A0A256FUD6</accession>
<gene>
    <name evidence="3" type="ORF">CEV32_3303</name>
</gene>
<protein>
    <submittedName>
        <fullName evidence="3">Metallo-beta-lactamase superfamily protein</fullName>
    </submittedName>
</protein>
<dbReference type="EMBL" id="NNRK01000012">
    <property type="protein sequence ID" value="OYR18433.1"/>
    <property type="molecule type" value="Genomic_DNA"/>
</dbReference>
<evidence type="ECO:0000313" key="4">
    <source>
        <dbReference type="Proteomes" id="UP000216345"/>
    </source>
</evidence>
<dbReference type="Gene3D" id="3.60.15.10">
    <property type="entry name" value="Ribonuclease Z/Hydroxyacylglutathione hydrolase-like"/>
    <property type="match status" value="1"/>
</dbReference>
<comment type="caution">
    <text evidence="3">The sequence shown here is derived from an EMBL/GenBank/DDBJ whole genome shotgun (WGS) entry which is preliminary data.</text>
</comment>
<dbReference type="PANTHER" id="PTHR42951:SF14">
    <property type="entry name" value="METALLO-BETA-LACTAMASE SUPERFAMILY PROTEIN"/>
    <property type="match status" value="1"/>
</dbReference>
<reference evidence="3 4" key="1">
    <citation type="submission" date="2017-07" db="EMBL/GenBank/DDBJ databases">
        <title>Phylogenetic study on the rhizospheric bacterium Ochrobactrum sp. A44.</title>
        <authorList>
            <person name="Krzyzanowska D.M."/>
            <person name="Ossowicki A."/>
            <person name="Rajewska M."/>
            <person name="Maciag T."/>
            <person name="Kaczynski Z."/>
            <person name="Czerwicka M."/>
            <person name="Jafra S."/>
        </authorList>
    </citation>
    <scope>NUCLEOTIDE SEQUENCE [LARGE SCALE GENOMIC DNA]</scope>
    <source>
        <strain evidence="3 4">PR17</strain>
    </source>
</reference>
<dbReference type="Proteomes" id="UP000216345">
    <property type="component" value="Unassembled WGS sequence"/>
</dbReference>
<dbReference type="PANTHER" id="PTHR42951">
    <property type="entry name" value="METALLO-BETA-LACTAMASE DOMAIN-CONTAINING"/>
    <property type="match status" value="1"/>
</dbReference>
<proteinExistence type="predicted"/>
<evidence type="ECO:0000256" key="1">
    <source>
        <dbReference type="SAM" id="SignalP"/>
    </source>
</evidence>